<evidence type="ECO:0000313" key="2">
    <source>
        <dbReference type="EMBL" id="EKF24010.1"/>
    </source>
</evidence>
<dbReference type="EMBL" id="AMRA01000049">
    <property type="protein sequence ID" value="EKF24010.1"/>
    <property type="molecule type" value="Genomic_DNA"/>
</dbReference>
<sequence length="42" mass="4150">MHGGEQVEAGIGHPPTVSRSRARVNAGLPMAGSANGALPRAA</sequence>
<accession>K5BBH7</accession>
<name>K5BBH7_MYCHD</name>
<evidence type="ECO:0000313" key="3">
    <source>
        <dbReference type="Proteomes" id="UP000006265"/>
    </source>
</evidence>
<protein>
    <submittedName>
        <fullName evidence="2">Uncharacterized protein</fullName>
    </submittedName>
</protein>
<reference evidence="2 3" key="1">
    <citation type="journal article" date="2012" name="J. Bacteriol.">
        <title>Genome sequence of Mycobacterium hassiacum DSM 44199, a rare source of heat-stable mycobacterial proteins.</title>
        <authorList>
            <person name="Tiago I."/>
            <person name="Maranha A."/>
            <person name="Mendes V."/>
            <person name="Alarico S."/>
            <person name="Moynihan P.J."/>
            <person name="Clarke A.J."/>
            <person name="Macedo-Ribeiro S."/>
            <person name="Pereira P.J."/>
            <person name="Empadinhas N."/>
        </authorList>
    </citation>
    <scope>NUCLEOTIDE SEQUENCE [LARGE SCALE GENOMIC DNA]</scope>
    <source>
        <strain evidence="3">DSM 44199 / CIP 105218 / JCM 12690 / 3849</strain>
    </source>
</reference>
<feature type="region of interest" description="Disordered" evidence="1">
    <location>
        <begin position="1"/>
        <end position="42"/>
    </location>
</feature>
<organism evidence="2 3">
    <name type="scientific">Mycolicibacterium hassiacum (strain DSM 44199 / CIP 105218 / JCM 12690 / 3849)</name>
    <name type="common">Mycobacterium hassiacum</name>
    <dbReference type="NCBI Taxonomy" id="1122247"/>
    <lineage>
        <taxon>Bacteria</taxon>
        <taxon>Bacillati</taxon>
        <taxon>Actinomycetota</taxon>
        <taxon>Actinomycetes</taxon>
        <taxon>Mycobacteriales</taxon>
        <taxon>Mycobacteriaceae</taxon>
        <taxon>Mycolicibacterium</taxon>
    </lineage>
</organism>
<evidence type="ECO:0000256" key="1">
    <source>
        <dbReference type="SAM" id="MobiDB-lite"/>
    </source>
</evidence>
<proteinExistence type="predicted"/>
<comment type="caution">
    <text evidence="2">The sequence shown here is derived from an EMBL/GenBank/DDBJ whole genome shotgun (WGS) entry which is preliminary data.</text>
</comment>
<gene>
    <name evidence="2" type="ORF">C731_1983</name>
</gene>
<dbReference type="AlphaFoldDB" id="K5BBH7"/>
<dbReference type="PATRIC" id="fig|1122247.3.peg.1908"/>
<keyword evidence="3" id="KW-1185">Reference proteome</keyword>
<dbReference type="Proteomes" id="UP000006265">
    <property type="component" value="Unassembled WGS sequence"/>
</dbReference>